<dbReference type="Pfam" id="PF12757">
    <property type="entry name" value="Eisosome1"/>
    <property type="match status" value="1"/>
</dbReference>
<feature type="compositionally biased region" description="Basic and acidic residues" evidence="3">
    <location>
        <begin position="847"/>
        <end position="861"/>
    </location>
</feature>
<dbReference type="InterPro" id="IPR024527">
    <property type="entry name" value="Eisosome1"/>
</dbReference>
<dbReference type="AlphaFoldDB" id="A0A6C1EBJ0"/>
<keyword evidence="5" id="KW-1185">Reference proteome</keyword>
<reference evidence="4 5" key="1">
    <citation type="journal article" date="2019" name="BMC Genomics">
        <title>Chromosome level assembly and comparative genome analysis confirm lager-brewing yeasts originated from a single hybridization.</title>
        <authorList>
            <person name="Salazar A.N."/>
            <person name="Gorter de Vries A.R."/>
            <person name="van den Broek M."/>
            <person name="Brouwers N."/>
            <person name="de la Torre Cortes P."/>
            <person name="Kuijpers N.G.A."/>
            <person name="Daran J.G."/>
            <person name="Abeel T."/>
        </authorList>
    </citation>
    <scope>NUCLEOTIDE SEQUENCE [LARGE SCALE GENOMIC DNA]</scope>
    <source>
        <strain evidence="4 5">CBS 1483</strain>
    </source>
</reference>
<feature type="region of interest" description="Disordered" evidence="3">
    <location>
        <begin position="744"/>
        <end position="773"/>
    </location>
</feature>
<organism evidence="4 5">
    <name type="scientific">Saccharomyces pastorianus</name>
    <name type="common">Lager yeast</name>
    <name type="synonym">Saccharomyces cerevisiae x Saccharomyces eubayanus</name>
    <dbReference type="NCBI Taxonomy" id="27292"/>
    <lineage>
        <taxon>Eukaryota</taxon>
        <taxon>Fungi</taxon>
        <taxon>Dikarya</taxon>
        <taxon>Ascomycota</taxon>
        <taxon>Saccharomycotina</taxon>
        <taxon>Saccharomycetes</taxon>
        <taxon>Saccharomycetales</taxon>
        <taxon>Saccharomycetaceae</taxon>
        <taxon>Saccharomyces</taxon>
    </lineage>
</organism>
<evidence type="ECO:0000313" key="5">
    <source>
        <dbReference type="Proteomes" id="UP000501346"/>
    </source>
</evidence>
<evidence type="ECO:0008006" key="6">
    <source>
        <dbReference type="Google" id="ProtNLM"/>
    </source>
</evidence>
<dbReference type="Proteomes" id="UP000501346">
    <property type="component" value="Chromosome SeXI"/>
</dbReference>
<dbReference type="GO" id="GO:0070941">
    <property type="term" value="P:eisosome assembly"/>
    <property type="evidence" value="ECO:0007669"/>
    <property type="project" value="TreeGrafter"/>
</dbReference>
<dbReference type="OrthoDB" id="4070583at2759"/>
<sequence length="909" mass="101355">MSLISSLGTTSVEPIRTSSELTTESETVKVSTLRKSLHSSEMHRSASKTPRTLPDHVQKLKSIYSAYQQDGQPLSKEAVFHAKQKYGILNTPAYHKTLGLGDTGSESADLTARLANRSKRSTNEPVGPTIEQKALDEASKITFSKIPLTQPEEIPMKVNLGLKGKRDFLTRSAAQKALASNFSSDSSTIGVSERGKRASSAATVIANDFNANSVNPHHPAGFESLDLSKVLDGAERKAIKRINGRLYPEKVNFQNGLLTGRESGVSKANKEVFKKGTLKKLERSAEEFLEAQPGNGRQGLNDRQYMYAKNAADAVKDLDPRALVDPNFAAKELQKKTYLKQISSPLVLHEAQNLANKRLRDIDSNNTYLILFGNQAYNKLAVDIALKHYSANQEQKKKIYLGGGLWITPEEVNTVAKNLISPVINEISERANRQRNVDRDIEKRTSILDQEHENWKSMERTKEQNDKQILLVMESKRHQEKVAKKAESEQTYNMLVYNMDAEVEEKEKELEIIKQDREHLRVELQRMLSKSISEEEGNIKDWSESCQRDLDNTNIEHAQAARLYPDDLRASTNEYDELLDEHDGVQDRIKKLNLSINEHRSVIHDFKVRIDTGGGLTATQKEKVGSGGHLMDATVNDSVVILAEKAKQEAELASEEAMLQQLEIDDMVNKRTTRLYAHKNQLRKEKPSSTRSQKVTEGGEDLRNELNAAQGDILYAPTTDEKSARVVRSASTVKNRFLSAYSSGKDVDSSASARSVTGVSGVLDERTETPTTDKEAFPVDKEARPGNVRQAPVLVENEKTSRPVTEARGPTTIEQFLFGKTAGKKGPSGKEFATLKSGPVVNATESEMEKESVHRNDKPRESFSGFSQGSFENDYGNEVTDDQDESDIKIRDSSDSNVRGEESFFKEII</sequence>
<feature type="compositionally biased region" description="Low complexity" evidence="3">
    <location>
        <begin position="17"/>
        <end position="33"/>
    </location>
</feature>
<accession>A0A6C1EBJ0</accession>
<dbReference type="EMBL" id="CP049008">
    <property type="protein sequence ID" value="QID86399.1"/>
    <property type="molecule type" value="Genomic_DNA"/>
</dbReference>
<comment type="similarity">
    <text evidence="1">Belongs to the EIS1 family.</text>
</comment>
<evidence type="ECO:0000256" key="3">
    <source>
        <dbReference type="SAM" id="MobiDB-lite"/>
    </source>
</evidence>
<feature type="coiled-coil region" evidence="2">
    <location>
        <begin position="568"/>
        <end position="595"/>
    </location>
</feature>
<evidence type="ECO:0000256" key="1">
    <source>
        <dbReference type="ARBA" id="ARBA00008528"/>
    </source>
</evidence>
<gene>
    <name evidence="4" type="ORF">GRS66_009026</name>
</gene>
<dbReference type="PANTHER" id="PTHR28298">
    <property type="entry name" value="EISOSOME PROTEIN 1"/>
    <property type="match status" value="1"/>
</dbReference>
<feature type="compositionally biased region" description="Basic and acidic residues" evidence="3">
    <location>
        <begin position="763"/>
        <end position="773"/>
    </location>
</feature>
<dbReference type="PANTHER" id="PTHR28298:SF1">
    <property type="entry name" value="EISOSOME PROTEIN 1"/>
    <property type="match status" value="1"/>
</dbReference>
<feature type="coiled-coil region" evidence="2">
    <location>
        <begin position="496"/>
        <end position="530"/>
    </location>
</feature>
<evidence type="ECO:0000256" key="2">
    <source>
        <dbReference type="SAM" id="Coils"/>
    </source>
</evidence>
<feature type="compositionally biased region" description="Basic and acidic residues" evidence="3">
    <location>
        <begin position="886"/>
        <end position="909"/>
    </location>
</feature>
<feature type="region of interest" description="Disordered" evidence="3">
    <location>
        <begin position="15"/>
        <end position="54"/>
    </location>
</feature>
<name>A0A6C1EBJ0_SACPS</name>
<protein>
    <recommendedName>
        <fullName evidence="6">YKL050C-like protein</fullName>
    </recommendedName>
</protein>
<feature type="compositionally biased region" description="Low complexity" evidence="3">
    <location>
        <begin position="862"/>
        <end position="871"/>
    </location>
</feature>
<feature type="region of interest" description="Disordered" evidence="3">
    <location>
        <begin position="825"/>
        <end position="909"/>
    </location>
</feature>
<keyword evidence="2" id="KW-0175">Coiled coil</keyword>
<feature type="compositionally biased region" description="Polar residues" evidence="3">
    <location>
        <begin position="749"/>
        <end position="758"/>
    </location>
</feature>
<proteinExistence type="inferred from homology"/>
<evidence type="ECO:0000313" key="4">
    <source>
        <dbReference type="EMBL" id="QID86399.1"/>
    </source>
</evidence>